<protein>
    <recommendedName>
        <fullName evidence="4">DUF1622 domain-containing protein</fullName>
    </recommendedName>
</protein>
<dbReference type="RefSeq" id="WP_153531824.1">
    <property type="nucleotide sequence ID" value="NZ_WEGH01000001.1"/>
</dbReference>
<keyword evidence="1" id="KW-1133">Transmembrane helix</keyword>
<dbReference type="Proteomes" id="UP000487268">
    <property type="component" value="Unassembled WGS sequence"/>
</dbReference>
<organism evidence="2 3">
    <name type="scientific">Actinomadura macrotermitis</name>
    <dbReference type="NCBI Taxonomy" id="2585200"/>
    <lineage>
        <taxon>Bacteria</taxon>
        <taxon>Bacillati</taxon>
        <taxon>Actinomycetota</taxon>
        <taxon>Actinomycetes</taxon>
        <taxon>Streptosporangiales</taxon>
        <taxon>Thermomonosporaceae</taxon>
        <taxon>Actinomadura</taxon>
    </lineage>
</organism>
<proteinExistence type="predicted"/>
<sequence length="80" mass="8270">MTLLVQYAVLCCVAAGLVTGAVALVIARDGRAALRIALDFWLAAGLLRLGAAAGGEPLLATAAIMAVRQLVAWSLRRPAR</sequence>
<evidence type="ECO:0000313" key="2">
    <source>
        <dbReference type="EMBL" id="MQY03982.1"/>
    </source>
</evidence>
<reference evidence="2 3" key="1">
    <citation type="submission" date="2019-10" db="EMBL/GenBank/DDBJ databases">
        <title>Actinomadura rubteroloni sp. nov. and Actinomadura macrotermitis sp. nov., isolated from the gut of fungus growing-termite Macrotermes natalensis.</title>
        <authorList>
            <person name="Benndorf R."/>
            <person name="Martin K."/>
            <person name="Kuefner M."/>
            <person name="De Beer W."/>
            <person name="Kaster A.-K."/>
            <person name="Vollmers J."/>
            <person name="Poulsen M."/>
            <person name="Beemelmanns C."/>
        </authorList>
    </citation>
    <scope>NUCLEOTIDE SEQUENCE [LARGE SCALE GENOMIC DNA]</scope>
    <source>
        <strain evidence="2 3">RB68</strain>
    </source>
</reference>
<evidence type="ECO:0008006" key="4">
    <source>
        <dbReference type="Google" id="ProtNLM"/>
    </source>
</evidence>
<dbReference type="EMBL" id="WEGH01000001">
    <property type="protein sequence ID" value="MQY03982.1"/>
    <property type="molecule type" value="Genomic_DNA"/>
</dbReference>
<keyword evidence="3" id="KW-1185">Reference proteome</keyword>
<feature type="transmembrane region" description="Helical" evidence="1">
    <location>
        <begin position="6"/>
        <end position="26"/>
    </location>
</feature>
<name>A0A7K0BSW6_9ACTN</name>
<accession>A0A7K0BSW6</accession>
<evidence type="ECO:0000256" key="1">
    <source>
        <dbReference type="SAM" id="Phobius"/>
    </source>
</evidence>
<dbReference type="AlphaFoldDB" id="A0A7K0BSW6"/>
<comment type="caution">
    <text evidence="2">The sequence shown here is derived from an EMBL/GenBank/DDBJ whole genome shotgun (WGS) entry which is preliminary data.</text>
</comment>
<evidence type="ECO:0000313" key="3">
    <source>
        <dbReference type="Proteomes" id="UP000487268"/>
    </source>
</evidence>
<keyword evidence="1" id="KW-0812">Transmembrane</keyword>
<gene>
    <name evidence="2" type="ORF">ACRB68_20290</name>
</gene>
<keyword evidence="1" id="KW-0472">Membrane</keyword>